<dbReference type="AlphaFoldDB" id="A0A8S1R9Z7"/>
<name>A0A8S1R9Z7_9CILI</name>
<protein>
    <submittedName>
        <fullName evidence="1">Uncharacterized protein</fullName>
    </submittedName>
</protein>
<evidence type="ECO:0000313" key="2">
    <source>
        <dbReference type="Proteomes" id="UP000692954"/>
    </source>
</evidence>
<dbReference type="EMBL" id="CAJJDN010000150">
    <property type="protein sequence ID" value="CAD8124244.1"/>
    <property type="molecule type" value="Genomic_DNA"/>
</dbReference>
<comment type="caution">
    <text evidence="1">The sequence shown here is derived from an EMBL/GenBank/DDBJ whole genome shotgun (WGS) entry which is preliminary data.</text>
</comment>
<proteinExistence type="predicted"/>
<evidence type="ECO:0000313" key="1">
    <source>
        <dbReference type="EMBL" id="CAD8124244.1"/>
    </source>
</evidence>
<keyword evidence="2" id="KW-1185">Reference proteome</keyword>
<accession>A0A8S1R9Z7</accession>
<organism evidence="1 2">
    <name type="scientific">Paramecium sonneborni</name>
    <dbReference type="NCBI Taxonomy" id="65129"/>
    <lineage>
        <taxon>Eukaryota</taxon>
        <taxon>Sar</taxon>
        <taxon>Alveolata</taxon>
        <taxon>Ciliophora</taxon>
        <taxon>Intramacronucleata</taxon>
        <taxon>Oligohymenophorea</taxon>
        <taxon>Peniculida</taxon>
        <taxon>Parameciidae</taxon>
        <taxon>Paramecium</taxon>
    </lineage>
</organism>
<gene>
    <name evidence="1" type="ORF">PSON_ATCC_30995.1.T1500023</name>
</gene>
<reference evidence="1" key="1">
    <citation type="submission" date="2021-01" db="EMBL/GenBank/DDBJ databases">
        <authorList>
            <consortium name="Genoscope - CEA"/>
            <person name="William W."/>
        </authorList>
    </citation>
    <scope>NUCLEOTIDE SEQUENCE</scope>
</reference>
<sequence length="45" mass="5429">MYKNIQSNHMLSDYDERTQNNMSITEHFNREQIVIVQVEESNNPM</sequence>
<dbReference type="Proteomes" id="UP000692954">
    <property type="component" value="Unassembled WGS sequence"/>
</dbReference>